<evidence type="ECO:0000313" key="3">
    <source>
        <dbReference type="EMBL" id="KAJ7670349.1"/>
    </source>
</evidence>
<feature type="transmembrane region" description="Helical" evidence="1">
    <location>
        <begin position="200"/>
        <end position="221"/>
    </location>
</feature>
<reference evidence="3" key="1">
    <citation type="submission" date="2023-03" db="EMBL/GenBank/DDBJ databases">
        <title>Massive genome expansion in bonnet fungi (Mycena s.s.) driven by repeated elements and novel gene families across ecological guilds.</title>
        <authorList>
            <consortium name="Lawrence Berkeley National Laboratory"/>
            <person name="Harder C.B."/>
            <person name="Miyauchi S."/>
            <person name="Viragh M."/>
            <person name="Kuo A."/>
            <person name="Thoen E."/>
            <person name="Andreopoulos B."/>
            <person name="Lu D."/>
            <person name="Skrede I."/>
            <person name="Drula E."/>
            <person name="Henrissat B."/>
            <person name="Morin E."/>
            <person name="Kohler A."/>
            <person name="Barry K."/>
            <person name="LaButti K."/>
            <person name="Morin E."/>
            <person name="Salamov A."/>
            <person name="Lipzen A."/>
            <person name="Mereny Z."/>
            <person name="Hegedus B."/>
            <person name="Baldrian P."/>
            <person name="Stursova M."/>
            <person name="Weitz H."/>
            <person name="Taylor A."/>
            <person name="Grigoriev I.V."/>
            <person name="Nagy L.G."/>
            <person name="Martin F."/>
            <person name="Kauserud H."/>
        </authorList>
    </citation>
    <scope>NUCLEOTIDE SEQUENCE</scope>
    <source>
        <strain evidence="3">CBHHK067</strain>
    </source>
</reference>
<comment type="caution">
    <text evidence="3">The sequence shown here is derived from an EMBL/GenBank/DDBJ whole genome shotgun (WGS) entry which is preliminary data.</text>
</comment>
<dbReference type="Pfam" id="PF20153">
    <property type="entry name" value="DUF6535"/>
    <property type="match status" value="1"/>
</dbReference>
<feature type="non-terminal residue" evidence="3">
    <location>
        <position position="1"/>
    </location>
</feature>
<feature type="transmembrane region" description="Helical" evidence="1">
    <location>
        <begin position="41"/>
        <end position="58"/>
    </location>
</feature>
<dbReference type="Proteomes" id="UP001221757">
    <property type="component" value="Unassembled WGS sequence"/>
</dbReference>
<proteinExistence type="predicted"/>
<name>A0AAD7GA38_MYCRO</name>
<evidence type="ECO:0000259" key="2">
    <source>
        <dbReference type="Pfam" id="PF20153"/>
    </source>
</evidence>
<dbReference type="AlphaFoldDB" id="A0AAD7GA38"/>
<feature type="domain" description="DUF6535" evidence="2">
    <location>
        <begin position="17"/>
        <end position="195"/>
    </location>
</feature>
<keyword evidence="4" id="KW-1185">Reference proteome</keyword>
<protein>
    <recommendedName>
        <fullName evidence="2">DUF6535 domain-containing protein</fullName>
    </recommendedName>
</protein>
<sequence length="225" mass="24748">MDTPHCSKTPPVSRSDWAECAKATRPFDMEMVGSLRGDMDTLLVFASLFSAVVTAFVLDSYSGLRGASSADNATAIIFQQLLLQMKQDIPMINTASSTSTAPPTSSICINALWFSSLVLSLNTVLGAILAKQWLSEYEQVTCSTSTFPRQQVPLRQLKFDSLGRWRVPIIIAYLPVQLICALFLFFAGLVYFVWTLNTTVAIITSIWIGGSAFFFLATTLLPSFF</sequence>
<keyword evidence="1" id="KW-0812">Transmembrane</keyword>
<evidence type="ECO:0000313" key="4">
    <source>
        <dbReference type="Proteomes" id="UP001221757"/>
    </source>
</evidence>
<organism evidence="3 4">
    <name type="scientific">Mycena rosella</name>
    <name type="common">Pink bonnet</name>
    <name type="synonym">Agaricus rosellus</name>
    <dbReference type="NCBI Taxonomy" id="1033263"/>
    <lineage>
        <taxon>Eukaryota</taxon>
        <taxon>Fungi</taxon>
        <taxon>Dikarya</taxon>
        <taxon>Basidiomycota</taxon>
        <taxon>Agaricomycotina</taxon>
        <taxon>Agaricomycetes</taxon>
        <taxon>Agaricomycetidae</taxon>
        <taxon>Agaricales</taxon>
        <taxon>Marasmiineae</taxon>
        <taxon>Mycenaceae</taxon>
        <taxon>Mycena</taxon>
    </lineage>
</organism>
<feature type="transmembrane region" description="Helical" evidence="1">
    <location>
        <begin position="170"/>
        <end position="194"/>
    </location>
</feature>
<accession>A0AAD7GA38</accession>
<gene>
    <name evidence="3" type="ORF">B0H17DRAFT_948818</name>
</gene>
<feature type="transmembrane region" description="Helical" evidence="1">
    <location>
        <begin position="111"/>
        <end position="130"/>
    </location>
</feature>
<keyword evidence="1" id="KW-1133">Transmembrane helix</keyword>
<dbReference type="InterPro" id="IPR045338">
    <property type="entry name" value="DUF6535"/>
</dbReference>
<dbReference type="EMBL" id="JARKIE010000181">
    <property type="protein sequence ID" value="KAJ7670349.1"/>
    <property type="molecule type" value="Genomic_DNA"/>
</dbReference>
<evidence type="ECO:0000256" key="1">
    <source>
        <dbReference type="SAM" id="Phobius"/>
    </source>
</evidence>
<keyword evidence="1" id="KW-0472">Membrane</keyword>